<feature type="compositionally biased region" description="Polar residues" evidence="6">
    <location>
        <begin position="522"/>
        <end position="537"/>
    </location>
</feature>
<feature type="compositionally biased region" description="Low complexity" evidence="6">
    <location>
        <begin position="496"/>
        <end position="514"/>
    </location>
</feature>
<dbReference type="InterPro" id="IPR036855">
    <property type="entry name" value="Znf_CCCH_sf"/>
</dbReference>
<evidence type="ECO:0000313" key="8">
    <source>
        <dbReference type="EMBL" id="CAE0372450.1"/>
    </source>
</evidence>
<evidence type="ECO:0000256" key="5">
    <source>
        <dbReference type="PROSITE-ProRule" id="PRU00723"/>
    </source>
</evidence>
<dbReference type="InterPro" id="IPR045877">
    <property type="entry name" value="ZFP36-like"/>
</dbReference>
<evidence type="ECO:0000256" key="3">
    <source>
        <dbReference type="ARBA" id="ARBA00022771"/>
    </source>
</evidence>
<evidence type="ECO:0000256" key="4">
    <source>
        <dbReference type="ARBA" id="ARBA00022833"/>
    </source>
</evidence>
<evidence type="ECO:0000259" key="7">
    <source>
        <dbReference type="PROSITE" id="PS50103"/>
    </source>
</evidence>
<feature type="region of interest" description="Disordered" evidence="6">
    <location>
        <begin position="203"/>
        <end position="308"/>
    </location>
</feature>
<feature type="domain" description="C3H1-type" evidence="7">
    <location>
        <begin position="171"/>
        <end position="199"/>
    </location>
</feature>
<feature type="region of interest" description="Disordered" evidence="6">
    <location>
        <begin position="395"/>
        <end position="422"/>
    </location>
</feature>
<dbReference type="InterPro" id="IPR000571">
    <property type="entry name" value="Znf_CCCH"/>
</dbReference>
<dbReference type="Gene3D" id="4.10.1000.10">
    <property type="entry name" value="Zinc finger, CCCH-type"/>
    <property type="match status" value="4"/>
</dbReference>
<dbReference type="GO" id="GO:0008270">
    <property type="term" value="F:zinc ion binding"/>
    <property type="evidence" value="ECO:0007669"/>
    <property type="project" value="UniProtKB-KW"/>
</dbReference>
<gene>
    <name evidence="8" type="ORF">ALAG00032_LOCUS13234</name>
</gene>
<feature type="compositionally biased region" description="Polar residues" evidence="6">
    <location>
        <begin position="228"/>
        <end position="241"/>
    </location>
</feature>
<feature type="domain" description="C3H1-type" evidence="7">
    <location>
        <begin position="107"/>
        <end position="135"/>
    </location>
</feature>
<dbReference type="AlphaFoldDB" id="A0A7S3K4M3"/>
<sequence>MTTTKLSLYTNGTEPTTIVKGSSSLNTTEEYLERWPSALQSALYHSLDVMRSSSPTNEVPGSLGGSSTSEGGGNMNASGPESSPPLSAEDGENILLSDNQIPHDARQYKTRMCLYASSPEGCPHGSRCFFAHGIEELRPMIQSVSPPIQQQQYTMIAPTNSTTSQKINKTEYKTKMCRYSFAECPFAAIGRCQFAHSLDELRPTQNGRRQNANAPSNNTKTVLRHDVPTSSMYTLPSSRPSENFGDLPPPPNNIPQSSAIPQLGAVQQQAKLSIPSATTQQSSTNQPSNHSTNSTSSNGERTNTSAHHARRFKTRLCKYHMAGHCPYAATNTCQFAHSEDELRSGVERPSQRRPSALDAWGSIHNTDAGIVGNTRFPHTTSINTGSVGTTNILGGERAYPQSSNATSSQQQQHLNGANSNNNNNGAALRAALEHKRFTKLCKYFLAGHCPFTASNTCQFAHSTAELRRRVPTDSSMMTSPSRRHSADIMPSQPHPSVGSGSRVGQQQQQSVSGSFLVGTGGQSPVPTSNTNSAVRSKTNSKKHMITGANGSILHRASSVPTHHLDPAVGSQQQEQQPPPPIVTQDSSPRLDPWQTDAFITGGQPDWSFRAEDISSLPRS</sequence>
<feature type="zinc finger region" description="C3H1-type" evidence="5">
    <location>
        <begin position="435"/>
        <end position="464"/>
    </location>
</feature>
<dbReference type="EMBL" id="HBIJ01020227">
    <property type="protein sequence ID" value="CAE0372450.1"/>
    <property type="molecule type" value="Transcribed_RNA"/>
</dbReference>
<feature type="compositionally biased region" description="Low complexity" evidence="6">
    <location>
        <begin position="401"/>
        <end position="422"/>
    </location>
</feature>
<evidence type="ECO:0000256" key="2">
    <source>
        <dbReference type="ARBA" id="ARBA00022737"/>
    </source>
</evidence>
<feature type="zinc finger region" description="C3H1-type" evidence="5">
    <location>
        <begin position="171"/>
        <end position="199"/>
    </location>
</feature>
<organism evidence="8">
    <name type="scientific">Aureoumbra lagunensis</name>
    <dbReference type="NCBI Taxonomy" id="44058"/>
    <lineage>
        <taxon>Eukaryota</taxon>
        <taxon>Sar</taxon>
        <taxon>Stramenopiles</taxon>
        <taxon>Ochrophyta</taxon>
        <taxon>Pelagophyceae</taxon>
        <taxon>Pelagomonadales</taxon>
        <taxon>Aureoumbra</taxon>
    </lineage>
</organism>
<feature type="region of interest" description="Disordered" evidence="6">
    <location>
        <begin position="52"/>
        <end position="91"/>
    </location>
</feature>
<feature type="zinc finger region" description="C3H1-type" evidence="5">
    <location>
        <begin position="107"/>
        <end position="135"/>
    </location>
</feature>
<protein>
    <recommendedName>
        <fullName evidence="7">C3H1-type domain-containing protein</fullName>
    </recommendedName>
</protein>
<keyword evidence="4 5" id="KW-0862">Zinc</keyword>
<dbReference type="GO" id="GO:0003729">
    <property type="term" value="F:mRNA binding"/>
    <property type="evidence" value="ECO:0007669"/>
    <property type="project" value="InterPro"/>
</dbReference>
<reference evidence="8" key="1">
    <citation type="submission" date="2021-01" db="EMBL/GenBank/DDBJ databases">
        <authorList>
            <person name="Corre E."/>
            <person name="Pelletier E."/>
            <person name="Niang G."/>
            <person name="Scheremetjew M."/>
            <person name="Finn R."/>
            <person name="Kale V."/>
            <person name="Holt S."/>
            <person name="Cochrane G."/>
            <person name="Meng A."/>
            <person name="Brown T."/>
            <person name="Cohen L."/>
        </authorList>
    </citation>
    <scope>NUCLEOTIDE SEQUENCE</scope>
    <source>
        <strain evidence="8">CCMP1510</strain>
    </source>
</reference>
<feature type="zinc finger region" description="C3H1-type" evidence="5">
    <location>
        <begin position="311"/>
        <end position="340"/>
    </location>
</feature>
<name>A0A7S3K4M3_9STRA</name>
<feature type="region of interest" description="Disordered" evidence="6">
    <location>
        <begin position="468"/>
        <end position="542"/>
    </location>
</feature>
<accession>A0A7S3K4M3</accession>
<dbReference type="PANTHER" id="PTHR12547">
    <property type="entry name" value="CCCH ZINC FINGER/TIS11-RELATED"/>
    <property type="match status" value="1"/>
</dbReference>
<feature type="compositionally biased region" description="Low complexity" evidence="6">
    <location>
        <begin position="276"/>
        <end position="298"/>
    </location>
</feature>
<feature type="domain" description="C3H1-type" evidence="7">
    <location>
        <begin position="311"/>
        <end position="340"/>
    </location>
</feature>
<feature type="compositionally biased region" description="Polar residues" evidence="6">
    <location>
        <begin position="254"/>
        <end position="271"/>
    </location>
</feature>
<feature type="region of interest" description="Disordered" evidence="6">
    <location>
        <begin position="561"/>
        <end position="619"/>
    </location>
</feature>
<feature type="domain" description="C3H1-type" evidence="7">
    <location>
        <begin position="435"/>
        <end position="464"/>
    </location>
</feature>
<evidence type="ECO:0000256" key="1">
    <source>
        <dbReference type="ARBA" id="ARBA00022723"/>
    </source>
</evidence>
<evidence type="ECO:0000256" key="6">
    <source>
        <dbReference type="SAM" id="MobiDB-lite"/>
    </source>
</evidence>
<proteinExistence type="predicted"/>
<keyword evidence="1 5" id="KW-0479">Metal-binding</keyword>
<keyword evidence="2" id="KW-0677">Repeat</keyword>
<dbReference type="SUPFAM" id="SSF90229">
    <property type="entry name" value="CCCH zinc finger"/>
    <property type="match status" value="2"/>
</dbReference>
<keyword evidence="3 5" id="KW-0863">Zinc-finger</keyword>
<dbReference type="PROSITE" id="PS50103">
    <property type="entry name" value="ZF_C3H1"/>
    <property type="match status" value="4"/>
</dbReference>
<feature type="compositionally biased region" description="Polar residues" evidence="6">
    <location>
        <begin position="75"/>
        <end position="85"/>
    </location>
</feature>
<dbReference type="SMART" id="SM00356">
    <property type="entry name" value="ZnF_C3H1"/>
    <property type="match status" value="4"/>
</dbReference>
<feature type="compositionally biased region" description="Polar residues" evidence="6">
    <location>
        <begin position="203"/>
        <end position="221"/>
    </location>
</feature>